<protein>
    <submittedName>
        <fullName evidence="2">Uncharacterized protein</fullName>
    </submittedName>
</protein>
<evidence type="ECO:0000313" key="3">
    <source>
        <dbReference type="Proteomes" id="UP000289257"/>
    </source>
</evidence>
<accession>A0A4V1J7C4</accession>
<name>A0A4V1J7C4_9BACT</name>
<proteinExistence type="predicted"/>
<evidence type="ECO:0000256" key="1">
    <source>
        <dbReference type="SAM" id="Phobius"/>
    </source>
</evidence>
<organism evidence="2 3">
    <name type="scientific">Candidatus Microsaccharimonas sossegonensis</name>
    <dbReference type="NCBI Taxonomy" id="2506948"/>
    <lineage>
        <taxon>Bacteria</taxon>
        <taxon>Candidatus Saccharimonadota</taxon>
        <taxon>Candidatus Saccharimonadia</taxon>
        <taxon>Candidatus Saccharimonadales</taxon>
        <taxon>Candidatus Saccharimonadaceae</taxon>
        <taxon>Candidatus Microsaccharimonas</taxon>
    </lineage>
</organism>
<feature type="transmembrane region" description="Helical" evidence="1">
    <location>
        <begin position="20"/>
        <end position="42"/>
    </location>
</feature>
<comment type="caution">
    <text evidence="2">The sequence shown here is derived from an EMBL/GenBank/DDBJ whole genome shotgun (WGS) entry which is preliminary data.</text>
</comment>
<feature type="transmembrane region" description="Helical" evidence="1">
    <location>
        <begin position="79"/>
        <end position="98"/>
    </location>
</feature>
<feature type="transmembrane region" description="Helical" evidence="1">
    <location>
        <begin position="48"/>
        <end position="67"/>
    </location>
</feature>
<keyword evidence="1" id="KW-0472">Membrane</keyword>
<keyword evidence="1" id="KW-0812">Transmembrane</keyword>
<keyword evidence="3" id="KW-1185">Reference proteome</keyword>
<dbReference type="Proteomes" id="UP000289257">
    <property type="component" value="Unassembled WGS sequence"/>
</dbReference>
<gene>
    <name evidence="2" type="ORF">EOT05_00290</name>
</gene>
<evidence type="ECO:0000313" key="2">
    <source>
        <dbReference type="EMBL" id="RWZ78197.1"/>
    </source>
</evidence>
<sequence length="141" mass="15343">MSTTASIKKINTFHLTDSAVAFGLTLIAVILIGLATVIGFNLGVFESSFWLGLVVLYFVGIAVYVMWWVSHPTTKKWPGFALGVADLIIAPTVLVLLWPGEGFQVDKFGWGILDAVLVAVLFALIKLYGKISRILKSKSTK</sequence>
<feature type="transmembrane region" description="Helical" evidence="1">
    <location>
        <begin position="110"/>
        <end position="129"/>
    </location>
</feature>
<dbReference type="AlphaFoldDB" id="A0A4V1J7C4"/>
<reference evidence="2" key="1">
    <citation type="submission" date="2019-01" db="EMBL/GenBank/DDBJ databases">
        <title>Genomic signatures and co-occurrence patterns of the ultra-small Saccharimodia (Patescibacteria phylum) suggest a symbiotic lifestyle.</title>
        <authorList>
            <person name="Lemos L."/>
            <person name="Medeiros J."/>
            <person name="Andreote F."/>
            <person name="Fernandes G."/>
            <person name="Varani A."/>
            <person name="Oliveira G."/>
            <person name="Pylro V."/>
        </authorList>
    </citation>
    <scope>NUCLEOTIDE SEQUENCE [LARGE SCALE GENOMIC DNA]</scope>
    <source>
        <strain evidence="2">AMD02</strain>
    </source>
</reference>
<dbReference type="EMBL" id="SCKX01000001">
    <property type="protein sequence ID" value="RWZ78197.1"/>
    <property type="molecule type" value="Genomic_DNA"/>
</dbReference>
<keyword evidence="1" id="KW-1133">Transmembrane helix</keyword>